<keyword evidence="8" id="KW-0175">Coiled coil</keyword>
<comment type="similarity">
    <text evidence="2">Belongs to the MICOS complex subunit Mic60 family.</text>
</comment>
<evidence type="ECO:0000256" key="8">
    <source>
        <dbReference type="SAM" id="Coils"/>
    </source>
</evidence>
<evidence type="ECO:0000256" key="5">
    <source>
        <dbReference type="ARBA" id="ARBA00022989"/>
    </source>
</evidence>
<evidence type="ECO:0000256" key="3">
    <source>
        <dbReference type="ARBA" id="ARBA00022692"/>
    </source>
</evidence>
<evidence type="ECO:0000313" key="10">
    <source>
        <dbReference type="Proteomes" id="UP001230188"/>
    </source>
</evidence>
<keyword evidence="5" id="KW-1133">Transmembrane helix</keyword>
<dbReference type="GO" id="GO:0061617">
    <property type="term" value="C:MICOS complex"/>
    <property type="evidence" value="ECO:0007669"/>
    <property type="project" value="TreeGrafter"/>
</dbReference>
<evidence type="ECO:0008006" key="11">
    <source>
        <dbReference type="Google" id="ProtNLM"/>
    </source>
</evidence>
<dbReference type="InterPro" id="IPR019133">
    <property type="entry name" value="MIC60"/>
</dbReference>
<comment type="caution">
    <text evidence="9">The sequence shown here is derived from an EMBL/GenBank/DDBJ whole genome shotgun (WGS) entry which is preliminary data.</text>
</comment>
<keyword evidence="6" id="KW-0496">Mitochondrion</keyword>
<comment type="subcellular location">
    <subcellularLocation>
        <location evidence="1">Mitochondrion inner membrane</location>
    </subcellularLocation>
</comment>
<name>A0AAD7UJZ8_9STRA</name>
<dbReference type="Proteomes" id="UP001230188">
    <property type="component" value="Unassembled WGS sequence"/>
</dbReference>
<dbReference type="GO" id="GO:0042407">
    <property type="term" value="P:cristae formation"/>
    <property type="evidence" value="ECO:0007669"/>
    <property type="project" value="TreeGrafter"/>
</dbReference>
<evidence type="ECO:0000256" key="1">
    <source>
        <dbReference type="ARBA" id="ARBA00004273"/>
    </source>
</evidence>
<dbReference type="EMBL" id="JAQMWT010000157">
    <property type="protein sequence ID" value="KAJ8608886.1"/>
    <property type="molecule type" value="Genomic_DNA"/>
</dbReference>
<keyword evidence="7" id="KW-0472">Membrane</keyword>
<dbReference type="PANTHER" id="PTHR15415:SF7">
    <property type="entry name" value="MICOS COMPLEX SUBUNIT MIC60"/>
    <property type="match status" value="1"/>
</dbReference>
<evidence type="ECO:0000313" key="9">
    <source>
        <dbReference type="EMBL" id="KAJ8608886.1"/>
    </source>
</evidence>
<feature type="coiled-coil region" evidence="8">
    <location>
        <begin position="73"/>
        <end position="103"/>
    </location>
</feature>
<sequence>MSRRVQLLARAGDVAVAAVGASLAVPHPPAWSEPFAEASANEIVVSLPPEGPTREERIAALKAAVRAKKAAAQTAAEWEARRLQQVLKEVERETRLQRELEIAAIEDAWRLRVEAAVEEKRRAFALEREEAVEAAKAEAAHKLEVNLRAYDQELSEYWAKEVEDRIEDVKRQRTADVETAKAEWHAARAEVEFQRQTQADALEHEVRSLLARFDAKTSEHAAQIAAHKQTVVLMNAVFALSSHAPAKRAVDAVLKAADDDLVLAALRALPDASLRVGVPQIVHLEDRFVARVDRAIQEWLLLPEDLDDGIFAHILAYLFAAAGFTTPPVAIDATADARPMRLLDDARDALVKRGDLRTCVAKLQAIPAKRQPNPARDWIHDATTRVLADQALVVLRAKIALLNAQHLPAESDDSAGT</sequence>
<dbReference type="Pfam" id="PF09731">
    <property type="entry name" value="Mitofilin"/>
    <property type="match status" value="1"/>
</dbReference>
<evidence type="ECO:0000256" key="4">
    <source>
        <dbReference type="ARBA" id="ARBA00022792"/>
    </source>
</evidence>
<reference evidence="9" key="1">
    <citation type="submission" date="2023-01" db="EMBL/GenBank/DDBJ databases">
        <title>Metagenome sequencing of chrysophaentin producing Chrysophaeum taylorii.</title>
        <authorList>
            <person name="Davison J."/>
            <person name="Bewley C."/>
        </authorList>
    </citation>
    <scope>NUCLEOTIDE SEQUENCE</scope>
    <source>
        <strain evidence="9">NIES-1699</strain>
    </source>
</reference>
<keyword evidence="3" id="KW-0812">Transmembrane</keyword>
<accession>A0AAD7UJZ8</accession>
<organism evidence="9 10">
    <name type="scientific">Chrysophaeum taylorii</name>
    <dbReference type="NCBI Taxonomy" id="2483200"/>
    <lineage>
        <taxon>Eukaryota</taxon>
        <taxon>Sar</taxon>
        <taxon>Stramenopiles</taxon>
        <taxon>Ochrophyta</taxon>
        <taxon>Pelagophyceae</taxon>
        <taxon>Pelagomonadales</taxon>
        <taxon>Pelagomonadaceae</taxon>
        <taxon>Chrysophaeum</taxon>
    </lineage>
</organism>
<gene>
    <name evidence="9" type="ORF">CTAYLR_005288</name>
</gene>
<protein>
    <recommendedName>
        <fullName evidence="11">MICOS complex subunit MIC60</fullName>
    </recommendedName>
</protein>
<keyword evidence="10" id="KW-1185">Reference proteome</keyword>
<evidence type="ECO:0000256" key="6">
    <source>
        <dbReference type="ARBA" id="ARBA00023128"/>
    </source>
</evidence>
<dbReference type="AlphaFoldDB" id="A0AAD7UJZ8"/>
<evidence type="ECO:0000256" key="7">
    <source>
        <dbReference type="ARBA" id="ARBA00023136"/>
    </source>
</evidence>
<keyword evidence="4" id="KW-0999">Mitochondrion inner membrane</keyword>
<evidence type="ECO:0000256" key="2">
    <source>
        <dbReference type="ARBA" id="ARBA00010877"/>
    </source>
</evidence>
<dbReference type="PANTHER" id="PTHR15415">
    <property type="entry name" value="MITOFILIN"/>
    <property type="match status" value="1"/>
</dbReference>
<proteinExistence type="inferred from homology"/>